<organism evidence="3 4">
    <name type="scientific">Methylomonas koyamae</name>
    <dbReference type="NCBI Taxonomy" id="702114"/>
    <lineage>
        <taxon>Bacteria</taxon>
        <taxon>Pseudomonadati</taxon>
        <taxon>Pseudomonadota</taxon>
        <taxon>Gammaproteobacteria</taxon>
        <taxon>Methylococcales</taxon>
        <taxon>Methylococcaceae</taxon>
        <taxon>Methylomonas</taxon>
    </lineage>
</organism>
<dbReference type="Proteomes" id="UP000077857">
    <property type="component" value="Unassembled WGS sequence"/>
</dbReference>
<dbReference type="RefSeq" id="WP_064039243.1">
    <property type="nucleotide sequence ID" value="NZ_LUUJ01000040.1"/>
</dbReference>
<comment type="caution">
    <text evidence="3">The sequence shown here is derived from an EMBL/GenBank/DDBJ whole genome shotgun (WGS) entry which is preliminary data.</text>
</comment>
<evidence type="ECO:0000313" key="3">
    <source>
        <dbReference type="EMBL" id="OAI20063.1"/>
    </source>
</evidence>
<feature type="domain" description="HEPN/RES N-terminal" evidence="2">
    <location>
        <begin position="25"/>
        <end position="148"/>
    </location>
</feature>
<dbReference type="InterPro" id="IPR014914">
    <property type="entry name" value="RES_dom"/>
</dbReference>
<sequence length="384" mass="44699">MFAEKYICNHCVNNDDIKTFILDSGDEAECSYCGRKATPVRTRTVTFDEFIEFFVEHIDNQYGDPLDDLVNQEDAKSFGIVELLQDYDIDLTDNQILFDDVCEELNDKRWCENPYYMCELSEALSYGWSEFVNVVKHKSRYAFFRRKNAYYYDPIPPSQFLEELSKIIIRTELYTTIKKGNFFRRTRIHNKAEKLTKASELGTPEIKYAKYSNRMSPAGIPMFYGAFDIGTAIKETFDAENDFGRIATVAKFKLLKDITLIDFSKALTYPGFFQDRGYSDQEVAFINDFVSDITKPIEKDGYEHIEYVPTQIVTEHFRYNHEDENSGRISGLIYPSSRNKGKNSVVIFCENEHFCDKNEAKANSLFELESSPRRVNPKKYINNT</sequence>
<reference evidence="3 4" key="1">
    <citation type="submission" date="2016-03" db="EMBL/GenBank/DDBJ databases">
        <authorList>
            <person name="Ploux O."/>
        </authorList>
    </citation>
    <scope>NUCLEOTIDE SEQUENCE [LARGE SCALE GENOMIC DNA]</scope>
    <source>
        <strain evidence="3 4">R-45378</strain>
    </source>
</reference>
<dbReference type="AlphaFoldDB" id="A0A177NRY8"/>
<feature type="domain" description="RES" evidence="1">
    <location>
        <begin position="207"/>
        <end position="352"/>
    </location>
</feature>
<dbReference type="Pfam" id="PF18870">
    <property type="entry name" value="HEPN_RES_NTD1"/>
    <property type="match status" value="1"/>
</dbReference>
<dbReference type="OrthoDB" id="648213at2"/>
<gene>
    <name evidence="3" type="ORF">A1507_23035</name>
</gene>
<protein>
    <recommendedName>
        <fullName evidence="5">RES domain-containing protein</fullName>
    </recommendedName>
</protein>
<evidence type="ECO:0000313" key="4">
    <source>
        <dbReference type="Proteomes" id="UP000077857"/>
    </source>
</evidence>
<accession>A0A177NRY8</accession>
<name>A0A177NRY8_9GAMM</name>
<evidence type="ECO:0008006" key="5">
    <source>
        <dbReference type="Google" id="ProtNLM"/>
    </source>
</evidence>
<dbReference type="InterPro" id="IPR041206">
    <property type="entry name" value="HEPN/RES_NTD1"/>
</dbReference>
<evidence type="ECO:0000259" key="2">
    <source>
        <dbReference type="Pfam" id="PF18870"/>
    </source>
</evidence>
<dbReference type="Pfam" id="PF08808">
    <property type="entry name" value="RES"/>
    <property type="match status" value="1"/>
</dbReference>
<proteinExistence type="predicted"/>
<dbReference type="EMBL" id="LUUJ01000040">
    <property type="protein sequence ID" value="OAI20063.1"/>
    <property type="molecule type" value="Genomic_DNA"/>
</dbReference>
<evidence type="ECO:0000259" key="1">
    <source>
        <dbReference type="Pfam" id="PF08808"/>
    </source>
</evidence>